<reference evidence="1" key="1">
    <citation type="submission" date="2017-11" db="EMBL/GenBank/DDBJ databases">
        <title>Complete Genome Sequence from Moraxella oslensis YHS isolated from human skin.</title>
        <authorList>
            <person name="Lee K."/>
            <person name="Lim J.Y."/>
            <person name="Hwang I."/>
        </authorList>
    </citation>
    <scope>NUCLEOTIDE SEQUENCE</scope>
    <source>
        <strain evidence="1">YHS</strain>
    </source>
</reference>
<dbReference type="AlphaFoldDB" id="A0AAD0AG60"/>
<accession>A0AAD0AG60</accession>
<protein>
    <submittedName>
        <fullName evidence="1">Uncharacterized protein</fullName>
    </submittedName>
</protein>
<evidence type="ECO:0000313" key="1">
    <source>
        <dbReference type="EMBL" id="ATQ82466.1"/>
    </source>
</evidence>
<organism evidence="1">
    <name type="scientific">Faucicola osloensis</name>
    <name type="common">Moraxella osloensis</name>
    <dbReference type="NCBI Taxonomy" id="34062"/>
    <lineage>
        <taxon>Bacteria</taxon>
        <taxon>Pseudomonadati</taxon>
        <taxon>Pseudomonadota</taxon>
        <taxon>Gammaproteobacteria</taxon>
        <taxon>Moraxellales</taxon>
        <taxon>Moraxellaceae</taxon>
        <taxon>Faucicola</taxon>
    </lineage>
</organism>
<gene>
    <name evidence="1" type="ORF">YHS_00620</name>
</gene>
<name>A0AAD0AG60_FAUOS</name>
<sequence length="130" mass="14592">MSKILRLLNIGEFNSLNDSLPLMAGMMDNRDLSKFSSGQPSRYLLAFFVPKFRLLSQSSDNKAQTHLPQFTGVNRHIYAHSVTSYGGVTLQNKRKPICRAVSTKTESEPRHPMIFHSVVLTQNLVGGYHA</sequence>
<dbReference type="EMBL" id="CP024176">
    <property type="protein sequence ID" value="ATQ82466.1"/>
    <property type="molecule type" value="Genomic_DNA"/>
</dbReference>
<proteinExistence type="predicted"/>